<dbReference type="InterPro" id="IPR020845">
    <property type="entry name" value="AMP-binding_CS"/>
</dbReference>
<gene>
    <name evidence="5" type="ORF">JOM49_006381</name>
</gene>
<dbReference type="SUPFAM" id="SSF56801">
    <property type="entry name" value="Acetyl-CoA synthetase-like"/>
    <property type="match status" value="1"/>
</dbReference>
<proteinExistence type="predicted"/>
<dbReference type="Gene3D" id="3.40.50.980">
    <property type="match status" value="2"/>
</dbReference>
<dbReference type="Gene3D" id="3.30.559.10">
    <property type="entry name" value="Chloramphenicol acetyltransferase-like domain"/>
    <property type="match status" value="1"/>
</dbReference>
<keyword evidence="2" id="KW-0596">Phosphopantetheine</keyword>
<dbReference type="InterPro" id="IPR036736">
    <property type="entry name" value="ACP-like_sf"/>
</dbReference>
<dbReference type="PROSITE" id="PS50075">
    <property type="entry name" value="CARRIER"/>
    <property type="match status" value="1"/>
</dbReference>
<dbReference type="Gene3D" id="2.30.38.10">
    <property type="entry name" value="Luciferase, Domain 3"/>
    <property type="match status" value="1"/>
</dbReference>
<dbReference type="PANTHER" id="PTHR45527:SF1">
    <property type="entry name" value="FATTY ACID SYNTHASE"/>
    <property type="match status" value="1"/>
</dbReference>
<dbReference type="InterPro" id="IPR009081">
    <property type="entry name" value="PP-bd_ACP"/>
</dbReference>
<dbReference type="Gene3D" id="3.40.50.1820">
    <property type="entry name" value="alpha/beta hydrolase"/>
    <property type="match status" value="1"/>
</dbReference>
<dbReference type="InterPro" id="IPR000873">
    <property type="entry name" value="AMP-dep_synth/lig_dom"/>
</dbReference>
<dbReference type="PROSITE" id="PS00455">
    <property type="entry name" value="AMP_BINDING"/>
    <property type="match status" value="1"/>
</dbReference>
<dbReference type="CDD" id="cd05930">
    <property type="entry name" value="A_NRPS"/>
    <property type="match status" value="1"/>
</dbReference>
<comment type="caution">
    <text evidence="5">The sequence shown here is derived from an EMBL/GenBank/DDBJ whole genome shotgun (WGS) entry which is preliminary data.</text>
</comment>
<dbReference type="Gene3D" id="3.30.300.30">
    <property type="match status" value="1"/>
</dbReference>
<dbReference type="SUPFAM" id="SSF47336">
    <property type="entry name" value="ACP-like"/>
    <property type="match status" value="1"/>
</dbReference>
<dbReference type="PANTHER" id="PTHR45527">
    <property type="entry name" value="NONRIBOSOMAL PEPTIDE SYNTHETASE"/>
    <property type="match status" value="1"/>
</dbReference>
<evidence type="ECO:0000313" key="5">
    <source>
        <dbReference type="EMBL" id="MBP2184855.1"/>
    </source>
</evidence>
<dbReference type="InterPro" id="IPR001242">
    <property type="entry name" value="Condensation_dom"/>
</dbReference>
<dbReference type="InterPro" id="IPR045851">
    <property type="entry name" value="AMP-bd_C_sf"/>
</dbReference>
<dbReference type="PROSITE" id="PS00012">
    <property type="entry name" value="PHOSPHOPANTETHEINE"/>
    <property type="match status" value="1"/>
</dbReference>
<evidence type="ECO:0000259" key="4">
    <source>
        <dbReference type="PROSITE" id="PS50075"/>
    </source>
</evidence>
<dbReference type="CDD" id="cd19531">
    <property type="entry name" value="LCL_NRPS-like"/>
    <property type="match status" value="1"/>
</dbReference>
<dbReference type="InterPro" id="IPR023213">
    <property type="entry name" value="CAT-like_dom_sf"/>
</dbReference>
<evidence type="ECO:0000256" key="3">
    <source>
        <dbReference type="ARBA" id="ARBA00022553"/>
    </source>
</evidence>
<dbReference type="Pfam" id="PF00668">
    <property type="entry name" value="Condensation"/>
    <property type="match status" value="1"/>
</dbReference>
<dbReference type="SUPFAM" id="SSF52777">
    <property type="entry name" value="CoA-dependent acyltransferases"/>
    <property type="match status" value="2"/>
</dbReference>
<dbReference type="NCBIfam" id="TIGR01733">
    <property type="entry name" value="AA-adenyl-dom"/>
    <property type="match status" value="1"/>
</dbReference>
<evidence type="ECO:0000313" key="6">
    <source>
        <dbReference type="Proteomes" id="UP000741013"/>
    </source>
</evidence>
<feature type="domain" description="Carrier" evidence="4">
    <location>
        <begin position="960"/>
        <end position="1035"/>
    </location>
</feature>
<dbReference type="InterPro" id="IPR025110">
    <property type="entry name" value="AMP-bd_C"/>
</dbReference>
<dbReference type="Proteomes" id="UP000741013">
    <property type="component" value="Unassembled WGS sequence"/>
</dbReference>
<dbReference type="InterPro" id="IPR006162">
    <property type="entry name" value="Ppantetheine_attach_site"/>
</dbReference>
<accession>A0ABS4PZK6</accession>
<dbReference type="InterPro" id="IPR029058">
    <property type="entry name" value="AB_hydrolase_fold"/>
</dbReference>
<dbReference type="InterPro" id="IPR010071">
    <property type="entry name" value="AA_adenyl_dom"/>
</dbReference>
<keyword evidence="6" id="KW-1185">Reference proteome</keyword>
<organism evidence="5 6">
    <name type="scientific">Amycolatopsis magusensis</name>
    <dbReference type="NCBI Taxonomy" id="882444"/>
    <lineage>
        <taxon>Bacteria</taxon>
        <taxon>Bacillati</taxon>
        <taxon>Actinomycetota</taxon>
        <taxon>Actinomycetes</taxon>
        <taxon>Pseudonocardiales</taxon>
        <taxon>Pseudonocardiaceae</taxon>
        <taxon>Amycolatopsis</taxon>
    </lineage>
</organism>
<dbReference type="Pfam" id="PF00501">
    <property type="entry name" value="AMP-binding"/>
    <property type="match status" value="1"/>
</dbReference>
<dbReference type="Pfam" id="PF00550">
    <property type="entry name" value="PP-binding"/>
    <property type="match status" value="1"/>
</dbReference>
<dbReference type="EMBL" id="JAGGMS010000001">
    <property type="protein sequence ID" value="MBP2184855.1"/>
    <property type="molecule type" value="Genomic_DNA"/>
</dbReference>
<protein>
    <submittedName>
        <fullName evidence="5">Amino acid adenylation domain-containing protein</fullName>
    </submittedName>
</protein>
<evidence type="ECO:0000256" key="2">
    <source>
        <dbReference type="ARBA" id="ARBA00022450"/>
    </source>
</evidence>
<comment type="cofactor">
    <cofactor evidence="1">
        <name>pantetheine 4'-phosphate</name>
        <dbReference type="ChEBI" id="CHEBI:47942"/>
    </cofactor>
</comment>
<dbReference type="RefSeq" id="WP_209667813.1">
    <property type="nucleotide sequence ID" value="NZ_JAGGMS010000001.1"/>
</dbReference>
<dbReference type="Pfam" id="PF13193">
    <property type="entry name" value="AMP-binding_C"/>
    <property type="match status" value="1"/>
</dbReference>
<sequence length="1045" mass="113482">MERRLPLSFAQLQLWFLYQLSPGATTYHVHHGFRIGGPLDLGVLRRALNRLVERHESLRATFHAAEDGTPYQVIGVPGEVALTVLDRTGHPPAERDAIVEGELARAAASPFDLGTGPLARFVVVRLAEDDHALGVDCHHLVTDGWSGRVLNAELSTVYGALLAGAEPDLPEPRLRYRDFVADQKDRWQRGELARQLDFWERRLAGLPVLDLPADRPRPVEPASAGGTVTADLDPAIVRALDGYCRRHEKSRFAVLATALSVVLARYTGVADVPIGVPMHCRTEPELEDVVGLFANMVVLRTELTGDPSFTELADRVSDAVLDLLDHQEAPFEMVVDRVRPVREPGRNPLFGVAMQVLDAGNSATAATLPGLTVTWLDAGATQPMFDLNLNFFEVGRGLRAQLSYSSGLFDRWRVDALLRHLQEVLRTALATPSLPVSRISLLDTEERAAVLAAGRGEEVEPWADPVHVVVERVAAANPAAVAAICEGAELTYGELDRRAGGLAGYLRSGGIGAGQIVALALDRELDTLVAMLAVWKTGAAFAMLDPRHPAHRLDFMLRDTAAPLLITRTEFAAGLPPSSGRRTLDLDLGWPSSEAEAVPVTRDALAYVLYTSGSTGQPKGVLIDHRALSCFLQGYHRTFGFAPGDRMLQLPAITFDMSQGEIWAGLTAGATLVLVSHRDAQSPESLVELIREQRVTYAGLAPAMLSLLDAGPYPHLRHVMNGADALPAELVNKWNLPGRRFVNLYGPTEAAVACTEYVCEHVTWRTGPPIGRPEPNRLLYVVDPAGQLVPRGVPGELLIGGEGLARGYLGRPDLTAKAFVPDPFRAEGRVYRSGDLVRWTQDWQLEFLGRIDNQVKLRGLRVELGEIEAALLTHERVRMAAVSLRTDPRGEQLLVGYYSGEGAPEPAELRRHLADRLPEHMIPAAWVRLAGFPLTAARKIDRKALPAPESLPENGDSSAEPETATEKAVADLFAVVLGVEKVGVDANFFDLGGNSLQAMRAVSRINKTFGIRGNLRLLYGGMPLSAIAGAIDELVTVNAPVRGQP</sequence>
<keyword evidence="3" id="KW-0597">Phosphoprotein</keyword>
<reference evidence="5 6" key="1">
    <citation type="submission" date="2021-03" db="EMBL/GenBank/DDBJ databases">
        <title>Sequencing the genomes of 1000 actinobacteria strains.</title>
        <authorList>
            <person name="Klenk H.-P."/>
        </authorList>
    </citation>
    <scope>NUCLEOTIDE SEQUENCE [LARGE SCALE GENOMIC DNA]</scope>
    <source>
        <strain evidence="5 6">DSM 45510</strain>
    </source>
</reference>
<name>A0ABS4PZK6_9PSEU</name>
<evidence type="ECO:0000256" key="1">
    <source>
        <dbReference type="ARBA" id="ARBA00001957"/>
    </source>
</evidence>
<dbReference type="Gene3D" id="3.30.559.30">
    <property type="entry name" value="Nonribosomal peptide synthetase, condensation domain"/>
    <property type="match status" value="1"/>
</dbReference>